<evidence type="ECO:0008006" key="3">
    <source>
        <dbReference type="Google" id="ProtNLM"/>
    </source>
</evidence>
<name>A0A5C3PXK4_9APHY</name>
<dbReference type="SUPFAM" id="SSF81383">
    <property type="entry name" value="F-box domain"/>
    <property type="match status" value="1"/>
</dbReference>
<sequence length="271" mass="31233">MLCLLIPFSRQFPPEIQDHIIDQLHDIGSLRSCALTCQAWHVRSRLHLLRAIHVRGPKQLDEICSFFRTHEPLRPLVRSVLIDARSNEPRVSGGRPPSRPTVPVSQLVCTPLLNLLPNLRCWELREMDGFLSISHLVAFQMHPSILTYISAHSYIESLCLYHLRFWNLTPLVGLITALPRLKHLICDNIIIERPRQSSVLDVGFGPAYHRKPTKLHRLVVRAFQMLSWVRKQLNASVRSALTIYFGLVHGYYSCLQGVQYRALSWISSRLR</sequence>
<organism evidence="1 2">
    <name type="scientific">Polyporus arcularius HHB13444</name>
    <dbReference type="NCBI Taxonomy" id="1314778"/>
    <lineage>
        <taxon>Eukaryota</taxon>
        <taxon>Fungi</taxon>
        <taxon>Dikarya</taxon>
        <taxon>Basidiomycota</taxon>
        <taxon>Agaricomycotina</taxon>
        <taxon>Agaricomycetes</taxon>
        <taxon>Polyporales</taxon>
        <taxon>Polyporaceae</taxon>
        <taxon>Polyporus</taxon>
    </lineage>
</organism>
<proteinExistence type="predicted"/>
<dbReference type="InParanoid" id="A0A5C3PXK4"/>
<dbReference type="AlphaFoldDB" id="A0A5C3PXK4"/>
<accession>A0A5C3PXK4</accession>
<evidence type="ECO:0000313" key="2">
    <source>
        <dbReference type="Proteomes" id="UP000308197"/>
    </source>
</evidence>
<reference evidence="1 2" key="1">
    <citation type="journal article" date="2019" name="Nat. Ecol. Evol.">
        <title>Megaphylogeny resolves global patterns of mushroom evolution.</title>
        <authorList>
            <person name="Varga T."/>
            <person name="Krizsan K."/>
            <person name="Foldi C."/>
            <person name="Dima B."/>
            <person name="Sanchez-Garcia M."/>
            <person name="Sanchez-Ramirez S."/>
            <person name="Szollosi G.J."/>
            <person name="Szarkandi J.G."/>
            <person name="Papp V."/>
            <person name="Albert L."/>
            <person name="Andreopoulos W."/>
            <person name="Angelini C."/>
            <person name="Antonin V."/>
            <person name="Barry K.W."/>
            <person name="Bougher N.L."/>
            <person name="Buchanan P."/>
            <person name="Buyck B."/>
            <person name="Bense V."/>
            <person name="Catcheside P."/>
            <person name="Chovatia M."/>
            <person name="Cooper J."/>
            <person name="Damon W."/>
            <person name="Desjardin D."/>
            <person name="Finy P."/>
            <person name="Geml J."/>
            <person name="Haridas S."/>
            <person name="Hughes K."/>
            <person name="Justo A."/>
            <person name="Karasinski D."/>
            <person name="Kautmanova I."/>
            <person name="Kiss B."/>
            <person name="Kocsube S."/>
            <person name="Kotiranta H."/>
            <person name="LaButti K.M."/>
            <person name="Lechner B.E."/>
            <person name="Liimatainen K."/>
            <person name="Lipzen A."/>
            <person name="Lukacs Z."/>
            <person name="Mihaltcheva S."/>
            <person name="Morgado L.N."/>
            <person name="Niskanen T."/>
            <person name="Noordeloos M.E."/>
            <person name="Ohm R.A."/>
            <person name="Ortiz-Santana B."/>
            <person name="Ovrebo C."/>
            <person name="Racz N."/>
            <person name="Riley R."/>
            <person name="Savchenko A."/>
            <person name="Shiryaev A."/>
            <person name="Soop K."/>
            <person name="Spirin V."/>
            <person name="Szebenyi C."/>
            <person name="Tomsovsky M."/>
            <person name="Tulloss R.E."/>
            <person name="Uehling J."/>
            <person name="Grigoriev I.V."/>
            <person name="Vagvolgyi C."/>
            <person name="Papp T."/>
            <person name="Martin F.M."/>
            <person name="Miettinen O."/>
            <person name="Hibbett D.S."/>
            <person name="Nagy L.G."/>
        </authorList>
    </citation>
    <scope>NUCLEOTIDE SEQUENCE [LARGE SCALE GENOMIC DNA]</scope>
    <source>
        <strain evidence="1 2">HHB13444</strain>
    </source>
</reference>
<dbReference type="Proteomes" id="UP000308197">
    <property type="component" value="Unassembled WGS sequence"/>
</dbReference>
<gene>
    <name evidence="1" type="ORF">K466DRAFT_624053</name>
</gene>
<evidence type="ECO:0000313" key="1">
    <source>
        <dbReference type="EMBL" id="TFK92608.1"/>
    </source>
</evidence>
<dbReference type="EMBL" id="ML210995">
    <property type="protein sequence ID" value="TFK92608.1"/>
    <property type="molecule type" value="Genomic_DNA"/>
</dbReference>
<keyword evidence="2" id="KW-1185">Reference proteome</keyword>
<protein>
    <recommendedName>
        <fullName evidence="3">F-box domain-containing protein</fullName>
    </recommendedName>
</protein>
<dbReference type="InterPro" id="IPR036047">
    <property type="entry name" value="F-box-like_dom_sf"/>
</dbReference>